<name>A0AAV3R176_LITER</name>
<keyword evidence="5 13" id="KW-0347">Helicase</keyword>
<dbReference type="Gene3D" id="2.40.50.140">
    <property type="entry name" value="Nucleic acid-binding proteins"/>
    <property type="match status" value="1"/>
</dbReference>
<evidence type="ECO:0000256" key="8">
    <source>
        <dbReference type="ARBA" id="ARBA00047984"/>
    </source>
</evidence>
<dbReference type="InterPro" id="IPR011545">
    <property type="entry name" value="DEAD/DEAH_box_helicase_dom"/>
</dbReference>
<sequence>MGSEEKDSGLKKLEYLSVVSKVSTESTRTESTRGRDRDRDEDGYRGRDKGRDRDRDRDRDRGGRDRDDEYHVGNRDKGLDRREEDEEDVRKDKRNGNSGEPELYRVYKGRVSRVMDTGCFVSFNDFGGKEGLVHVSQMATRRIANAKDVVKRDREVFVKVISFSGQKMSLSMRDVDQHTGKDLLPLKRSTEDEDRRVNPSGANGGGPVTRIGLSGIRITEEEEESVPSRRPLKRMSSPERWEAKQLIAAGVMSLKDLPSFDDEGDGLLNLEEGGDEELEIELNEDEPEFLQGQSRYSVDISPVKIFKNPEGSLSRAAALQSALIKERREVRDQQQRTMLDSIPKDLNRPWEDPMPEAGERHLAQELRGVGLSAYDMPEWKKDAYGKALTFGQRSKLSIQDQRQSLPILKLKKELIQAVHDNQVLVVIGETGSGKTTQVTQYLAEAGYTTKGKIGCTQPRRVAAMSVAKRVAEEFGCRLGEEVGYAIRFEDCTGPDTVIKYMTDGMLLREVLIDENLSQYSVVMLDEAHERTIHTDVLFGLLKQLVKRRPDLRLIVTSATLDAEKFSGYFFDCNIFTIPGRTFPVDIFYTKQPESDYLDASLITVLQIHLLEPEGDILLFLTGQEEIDYACQCLYERMKGLGKNVPELIILPVYSALPSEMQSRIFDPAPPGKRKVVVATNIAEASLTIDGIYYVIDPGFAKQNVYNPKQGLDSLVITPISQASAKQRAGRAGRTGPGKCYRLYTESAFHNEMSPTSIPKIQKINLGTTTLNMKAMGINDLLSFDFESS</sequence>
<dbReference type="GO" id="GO:0000390">
    <property type="term" value="P:spliceosomal complex disassembly"/>
    <property type="evidence" value="ECO:0007669"/>
    <property type="project" value="TreeGrafter"/>
</dbReference>
<dbReference type="GO" id="GO:0003723">
    <property type="term" value="F:RNA binding"/>
    <property type="evidence" value="ECO:0007669"/>
    <property type="project" value="TreeGrafter"/>
</dbReference>
<dbReference type="InterPro" id="IPR044762">
    <property type="entry name" value="DHX8/Prp22_DEXHc"/>
</dbReference>
<evidence type="ECO:0000313" key="14">
    <source>
        <dbReference type="Proteomes" id="UP001454036"/>
    </source>
</evidence>
<dbReference type="Gene3D" id="3.40.50.300">
    <property type="entry name" value="P-loop containing nucleotide triphosphate hydrolases"/>
    <property type="match status" value="2"/>
</dbReference>
<keyword evidence="14" id="KW-1185">Reference proteome</keyword>
<evidence type="ECO:0000256" key="3">
    <source>
        <dbReference type="ARBA" id="ARBA00022741"/>
    </source>
</evidence>
<dbReference type="InterPro" id="IPR001650">
    <property type="entry name" value="Helicase_C-like"/>
</dbReference>
<dbReference type="GO" id="GO:0003724">
    <property type="term" value="F:RNA helicase activity"/>
    <property type="evidence" value="ECO:0007669"/>
    <property type="project" value="UniProtKB-EC"/>
</dbReference>
<dbReference type="SMART" id="SM00490">
    <property type="entry name" value="HELICc"/>
    <property type="match status" value="1"/>
</dbReference>
<dbReference type="Pfam" id="PF00575">
    <property type="entry name" value="S1"/>
    <property type="match status" value="1"/>
</dbReference>
<reference evidence="13 14" key="1">
    <citation type="submission" date="2024-01" db="EMBL/GenBank/DDBJ databases">
        <title>The complete chloroplast genome sequence of Lithospermum erythrorhizon: insights into the phylogenetic relationship among Boraginaceae species and the maternal lineages of purple gromwells.</title>
        <authorList>
            <person name="Okada T."/>
            <person name="Watanabe K."/>
        </authorList>
    </citation>
    <scope>NUCLEOTIDE SEQUENCE [LARGE SCALE GENOMIC DNA]</scope>
</reference>
<evidence type="ECO:0000256" key="5">
    <source>
        <dbReference type="ARBA" id="ARBA00022806"/>
    </source>
</evidence>
<evidence type="ECO:0000259" key="10">
    <source>
        <dbReference type="PROSITE" id="PS50126"/>
    </source>
</evidence>
<feature type="compositionally biased region" description="Basic and acidic residues" evidence="9">
    <location>
        <begin position="342"/>
        <end position="355"/>
    </location>
</feature>
<dbReference type="FunFam" id="3.40.50.300:FF:000191">
    <property type="entry name" value="Pre-mRNA-splicing factor ATP-dependent RNA helicase"/>
    <property type="match status" value="1"/>
</dbReference>
<feature type="region of interest" description="Disordered" evidence="9">
    <location>
        <begin position="187"/>
        <end position="211"/>
    </location>
</feature>
<feature type="region of interest" description="Disordered" evidence="9">
    <location>
        <begin position="1"/>
        <end position="101"/>
    </location>
</feature>
<feature type="compositionally biased region" description="Basic and acidic residues" evidence="9">
    <location>
        <begin position="1"/>
        <end position="14"/>
    </location>
</feature>
<dbReference type="InterPro" id="IPR002464">
    <property type="entry name" value="DNA/RNA_helicase_DEAH_CS"/>
</dbReference>
<keyword evidence="3" id="KW-0547">Nucleotide-binding</keyword>
<dbReference type="SMART" id="SM00316">
    <property type="entry name" value="S1"/>
    <property type="match status" value="1"/>
</dbReference>
<dbReference type="InterPro" id="IPR049621">
    <property type="entry name" value="S1_DHX8_helicase"/>
</dbReference>
<feature type="region of interest" description="Disordered" evidence="9">
    <location>
        <begin position="330"/>
        <end position="355"/>
    </location>
</feature>
<evidence type="ECO:0000259" key="11">
    <source>
        <dbReference type="PROSITE" id="PS51192"/>
    </source>
</evidence>
<keyword evidence="2" id="KW-0507">mRNA processing</keyword>
<dbReference type="EC" id="3.6.4.13" evidence="1"/>
<dbReference type="Pfam" id="PF00271">
    <property type="entry name" value="Helicase_C"/>
    <property type="match status" value="1"/>
</dbReference>
<keyword evidence="7" id="KW-0508">mRNA splicing</keyword>
<accession>A0AAV3R176</accession>
<dbReference type="AlphaFoldDB" id="A0AAV3R176"/>
<dbReference type="PROSITE" id="PS51194">
    <property type="entry name" value="HELICASE_CTER"/>
    <property type="match status" value="1"/>
</dbReference>
<dbReference type="PROSITE" id="PS00690">
    <property type="entry name" value="DEAH_ATP_HELICASE"/>
    <property type="match status" value="1"/>
</dbReference>
<proteinExistence type="predicted"/>
<dbReference type="InterPro" id="IPR042035">
    <property type="entry name" value="DEAH_win-hel_dom"/>
</dbReference>
<comment type="catalytic activity">
    <reaction evidence="8">
        <text>ATP + H2O = ADP + phosphate + H(+)</text>
        <dbReference type="Rhea" id="RHEA:13065"/>
        <dbReference type="ChEBI" id="CHEBI:15377"/>
        <dbReference type="ChEBI" id="CHEBI:15378"/>
        <dbReference type="ChEBI" id="CHEBI:30616"/>
        <dbReference type="ChEBI" id="CHEBI:43474"/>
        <dbReference type="ChEBI" id="CHEBI:456216"/>
        <dbReference type="EC" id="3.6.4.13"/>
    </reaction>
</comment>
<dbReference type="EMBL" id="BAABME010007083">
    <property type="protein sequence ID" value="GAA0170069.1"/>
    <property type="molecule type" value="Genomic_DNA"/>
</dbReference>
<dbReference type="SUPFAM" id="SSF50249">
    <property type="entry name" value="Nucleic acid-binding proteins"/>
    <property type="match status" value="1"/>
</dbReference>
<evidence type="ECO:0000259" key="12">
    <source>
        <dbReference type="PROSITE" id="PS51194"/>
    </source>
</evidence>
<dbReference type="PROSITE" id="PS50126">
    <property type="entry name" value="S1"/>
    <property type="match status" value="1"/>
</dbReference>
<dbReference type="CDD" id="cd18791">
    <property type="entry name" value="SF2_C_RHA"/>
    <property type="match status" value="1"/>
</dbReference>
<dbReference type="CDD" id="cd17971">
    <property type="entry name" value="DEXHc_DHX8"/>
    <property type="match status" value="1"/>
</dbReference>
<dbReference type="SMART" id="SM00487">
    <property type="entry name" value="DEXDc"/>
    <property type="match status" value="1"/>
</dbReference>
<feature type="domain" description="Helicase C-terminal" evidence="12">
    <location>
        <begin position="603"/>
        <end position="776"/>
    </location>
</feature>
<feature type="domain" description="S1 motif" evidence="10">
    <location>
        <begin position="104"/>
        <end position="173"/>
    </location>
</feature>
<dbReference type="Proteomes" id="UP001454036">
    <property type="component" value="Unassembled WGS sequence"/>
</dbReference>
<dbReference type="PANTHER" id="PTHR18934">
    <property type="entry name" value="ATP-DEPENDENT RNA HELICASE"/>
    <property type="match status" value="1"/>
</dbReference>
<dbReference type="GO" id="GO:0005524">
    <property type="term" value="F:ATP binding"/>
    <property type="evidence" value="ECO:0007669"/>
    <property type="project" value="UniProtKB-KW"/>
</dbReference>
<evidence type="ECO:0000256" key="2">
    <source>
        <dbReference type="ARBA" id="ARBA00022664"/>
    </source>
</evidence>
<keyword evidence="4" id="KW-0378">Hydrolase</keyword>
<dbReference type="FunFam" id="3.40.50.300:FF:000101">
    <property type="entry name" value="Pre-mRNA-splicing factor ATP-dependent RNA helicase"/>
    <property type="match status" value="1"/>
</dbReference>
<dbReference type="InterPro" id="IPR014001">
    <property type="entry name" value="Helicase_ATP-bd"/>
</dbReference>
<dbReference type="Gene3D" id="1.10.10.2130">
    <property type="entry name" value="DEAH helicase family, winged-helix domain"/>
    <property type="match status" value="1"/>
</dbReference>
<protein>
    <recommendedName>
        <fullName evidence="1">RNA helicase</fullName>
        <ecNumber evidence="1">3.6.4.13</ecNumber>
    </recommendedName>
</protein>
<comment type="caution">
    <text evidence="13">The sequence shown here is derived from an EMBL/GenBank/DDBJ whole genome shotgun (WGS) entry which is preliminary data.</text>
</comment>
<keyword evidence="6" id="KW-0067">ATP-binding</keyword>
<dbReference type="Pfam" id="PF00270">
    <property type="entry name" value="DEAD"/>
    <property type="match status" value="1"/>
</dbReference>
<organism evidence="13 14">
    <name type="scientific">Lithospermum erythrorhizon</name>
    <name type="common">Purple gromwell</name>
    <name type="synonym">Lithospermum officinale var. erythrorhizon</name>
    <dbReference type="NCBI Taxonomy" id="34254"/>
    <lineage>
        <taxon>Eukaryota</taxon>
        <taxon>Viridiplantae</taxon>
        <taxon>Streptophyta</taxon>
        <taxon>Embryophyta</taxon>
        <taxon>Tracheophyta</taxon>
        <taxon>Spermatophyta</taxon>
        <taxon>Magnoliopsida</taxon>
        <taxon>eudicotyledons</taxon>
        <taxon>Gunneridae</taxon>
        <taxon>Pentapetalae</taxon>
        <taxon>asterids</taxon>
        <taxon>lamiids</taxon>
        <taxon>Boraginales</taxon>
        <taxon>Boraginaceae</taxon>
        <taxon>Boraginoideae</taxon>
        <taxon>Lithospermeae</taxon>
        <taxon>Lithospermum</taxon>
    </lineage>
</organism>
<evidence type="ECO:0000256" key="1">
    <source>
        <dbReference type="ARBA" id="ARBA00012552"/>
    </source>
</evidence>
<feature type="compositionally biased region" description="Basic and acidic residues" evidence="9">
    <location>
        <begin position="27"/>
        <end position="95"/>
    </location>
</feature>
<evidence type="ECO:0000313" key="13">
    <source>
        <dbReference type="EMBL" id="GAA0170069.1"/>
    </source>
</evidence>
<dbReference type="PANTHER" id="PTHR18934:SF85">
    <property type="entry name" value="ATP-DEPENDENT RNA HELICASE DHX8"/>
    <property type="match status" value="1"/>
</dbReference>
<dbReference type="GO" id="GO:0071013">
    <property type="term" value="C:catalytic step 2 spliceosome"/>
    <property type="evidence" value="ECO:0007669"/>
    <property type="project" value="TreeGrafter"/>
</dbReference>
<feature type="compositionally biased region" description="Basic and acidic residues" evidence="9">
    <location>
        <begin position="187"/>
        <end position="197"/>
    </location>
</feature>
<evidence type="ECO:0000256" key="6">
    <source>
        <dbReference type="ARBA" id="ARBA00022840"/>
    </source>
</evidence>
<dbReference type="FunFam" id="2.40.50.140:FF:000061">
    <property type="entry name" value="ATP-dependent RNA helicase DHX8"/>
    <property type="match status" value="1"/>
</dbReference>
<dbReference type="CDD" id="cd05684">
    <property type="entry name" value="S1_DHX8_helicase"/>
    <property type="match status" value="1"/>
</dbReference>
<evidence type="ECO:0000256" key="4">
    <source>
        <dbReference type="ARBA" id="ARBA00022801"/>
    </source>
</evidence>
<evidence type="ECO:0000256" key="9">
    <source>
        <dbReference type="SAM" id="MobiDB-lite"/>
    </source>
</evidence>
<dbReference type="InterPro" id="IPR027417">
    <property type="entry name" value="P-loop_NTPase"/>
</dbReference>
<gene>
    <name evidence="13" type="ORF">LIER_24414</name>
</gene>
<dbReference type="PROSITE" id="PS51192">
    <property type="entry name" value="HELICASE_ATP_BIND_1"/>
    <property type="match status" value="1"/>
</dbReference>
<dbReference type="InterPro" id="IPR003029">
    <property type="entry name" value="S1_domain"/>
</dbReference>
<dbReference type="SUPFAM" id="SSF52540">
    <property type="entry name" value="P-loop containing nucleoside triphosphate hydrolases"/>
    <property type="match status" value="1"/>
</dbReference>
<dbReference type="InterPro" id="IPR012340">
    <property type="entry name" value="NA-bd_OB-fold"/>
</dbReference>
<dbReference type="GO" id="GO:0016787">
    <property type="term" value="F:hydrolase activity"/>
    <property type="evidence" value="ECO:0007669"/>
    <property type="project" value="UniProtKB-KW"/>
</dbReference>
<evidence type="ECO:0000256" key="7">
    <source>
        <dbReference type="ARBA" id="ARBA00023187"/>
    </source>
</evidence>
<feature type="domain" description="Helicase ATP-binding" evidence="11">
    <location>
        <begin position="415"/>
        <end position="578"/>
    </location>
</feature>